<dbReference type="Proteomes" id="UP000778757">
    <property type="component" value="Unassembled WGS sequence"/>
</dbReference>
<proteinExistence type="predicted"/>
<comment type="caution">
    <text evidence="1">The sequence shown here is derived from an EMBL/GenBank/DDBJ whole genome shotgun (WGS) entry which is preliminary data.</text>
</comment>
<name>A0ABX1HXT8_9VIBR</name>
<gene>
    <name evidence="1" type="ORF">EX191_10385</name>
</gene>
<keyword evidence="2" id="KW-1185">Reference proteome</keyword>
<accession>A0ABX1HXT8</accession>
<dbReference type="RefSeq" id="WP_193447673.1">
    <property type="nucleotide sequence ID" value="NZ_SHOE01000009.1"/>
</dbReference>
<dbReference type="EMBL" id="SHOE01000009">
    <property type="protein sequence ID" value="NKJ68198.1"/>
    <property type="molecule type" value="Genomic_DNA"/>
</dbReference>
<evidence type="ECO:0000313" key="1">
    <source>
        <dbReference type="EMBL" id="NKJ68198.1"/>
    </source>
</evidence>
<protein>
    <submittedName>
        <fullName evidence="1">Uncharacterized protein</fullName>
    </submittedName>
</protein>
<reference evidence="1 2" key="1">
    <citation type="journal article" date="2019" name="Curr. Microbiol.">
        <title>Vibrio chemaguriensis sp. nov., from Sundarbans, Bay of Bengal.</title>
        <authorList>
            <person name="Ghosh A."/>
            <person name="Bhadury P."/>
        </authorList>
    </citation>
    <scope>NUCLEOTIDE SEQUENCE [LARGE SCALE GENOMIC DNA]</scope>
    <source>
        <strain evidence="1 2">Iso1</strain>
    </source>
</reference>
<organism evidence="1 2">
    <name type="scientific">Vibrio chemaguriensis</name>
    <dbReference type="NCBI Taxonomy" id="2527672"/>
    <lineage>
        <taxon>Bacteria</taxon>
        <taxon>Pseudomonadati</taxon>
        <taxon>Pseudomonadota</taxon>
        <taxon>Gammaproteobacteria</taxon>
        <taxon>Vibrionales</taxon>
        <taxon>Vibrionaceae</taxon>
        <taxon>Vibrio</taxon>
    </lineage>
</organism>
<evidence type="ECO:0000313" key="2">
    <source>
        <dbReference type="Proteomes" id="UP000778757"/>
    </source>
</evidence>
<sequence length="165" mass="19605">MKVGIETVHELREKLKFERQRVTQSYHPYDFFNFVVTAWHLHHDWIKNDKQNRPNLFYKKVNQAPPQMKELVNATRDLANGSKHFRLDKPNDEKKVLTEVHKPEIRDHFTYVFGPQPGISVANAYYSIGELVDILDEYFEWLFDDLTPADSFPDKLQKMLMARVL</sequence>